<feature type="chain" id="PRO_5023043330" evidence="1">
    <location>
        <begin position="24"/>
        <end position="252"/>
    </location>
</feature>
<dbReference type="NCBIfam" id="TIGR02595">
    <property type="entry name" value="PEP_CTERM"/>
    <property type="match status" value="1"/>
</dbReference>
<keyword evidence="1" id="KW-0732">Signal</keyword>
<feature type="domain" description="Ice-binding protein C-terminal" evidence="2">
    <location>
        <begin position="220"/>
        <end position="243"/>
    </location>
</feature>
<proteinExistence type="predicted"/>
<keyword evidence="4" id="KW-1185">Reference proteome</keyword>
<dbReference type="InterPro" id="IPR013424">
    <property type="entry name" value="Ice-binding_C"/>
</dbReference>
<reference evidence="3 4" key="1">
    <citation type="submission" date="2019-02" db="EMBL/GenBank/DDBJ databases">
        <title>Deep-cultivation of Planctomycetes and their phenomic and genomic characterization uncovers novel biology.</title>
        <authorList>
            <person name="Wiegand S."/>
            <person name="Jogler M."/>
            <person name="Boedeker C."/>
            <person name="Pinto D."/>
            <person name="Vollmers J."/>
            <person name="Rivas-Marin E."/>
            <person name="Kohn T."/>
            <person name="Peeters S.H."/>
            <person name="Heuer A."/>
            <person name="Rast P."/>
            <person name="Oberbeckmann S."/>
            <person name="Bunk B."/>
            <person name="Jeske O."/>
            <person name="Meyerdierks A."/>
            <person name="Storesund J.E."/>
            <person name="Kallscheuer N."/>
            <person name="Luecker S."/>
            <person name="Lage O.M."/>
            <person name="Pohl T."/>
            <person name="Merkel B.J."/>
            <person name="Hornburger P."/>
            <person name="Mueller R.-W."/>
            <person name="Bruemmer F."/>
            <person name="Labrenz M."/>
            <person name="Spormann A.M."/>
            <person name="Op Den Camp H."/>
            <person name="Overmann J."/>
            <person name="Amann R."/>
            <person name="Jetten M.S.M."/>
            <person name="Mascher T."/>
            <person name="Medema M.H."/>
            <person name="Devos D.P."/>
            <person name="Kaster A.-K."/>
            <person name="Ovreas L."/>
            <person name="Rohde M."/>
            <person name="Galperin M.Y."/>
            <person name="Jogler C."/>
        </authorList>
    </citation>
    <scope>NUCLEOTIDE SEQUENCE [LARGE SCALE GENOMIC DNA]</scope>
    <source>
        <strain evidence="3 4">Pla100</strain>
    </source>
</reference>
<feature type="signal peptide" evidence="1">
    <location>
        <begin position="1"/>
        <end position="23"/>
    </location>
</feature>
<evidence type="ECO:0000259" key="2">
    <source>
        <dbReference type="Pfam" id="PF07589"/>
    </source>
</evidence>
<evidence type="ECO:0000313" key="3">
    <source>
        <dbReference type="EMBL" id="TWT96293.1"/>
    </source>
</evidence>
<sequence precursor="true">MFAKAFVSFLGLLFVLSAGTSWGAVVAGWDVVGVELDVDGAGTNATAPFSFSAISGDSRVTAALTLGDGVTSSTSSNQYGFKVPGVDQQATLAGAIANNHYFQFSLTVDPGYYLNLNSIEMNGQSSGDGANSVALLSSVGGFIDSSVLASRTGIAGATGGFDTDGSGFGGPINLNMAGFQQLTGTVAFRLYGFDTTSGSGVTFLRNLSGNDLVVNGSVTAVPEPSSIALLGIGSLAMVAFRRRRQQVVAVGC</sequence>
<accession>A0A5C6ADH1</accession>
<gene>
    <name evidence="3" type="ORF">Pla100_27700</name>
</gene>
<evidence type="ECO:0000313" key="4">
    <source>
        <dbReference type="Proteomes" id="UP000316213"/>
    </source>
</evidence>
<dbReference type="AlphaFoldDB" id="A0A5C6ADH1"/>
<organism evidence="3 4">
    <name type="scientific">Neorhodopirellula pilleata</name>
    <dbReference type="NCBI Taxonomy" id="2714738"/>
    <lineage>
        <taxon>Bacteria</taxon>
        <taxon>Pseudomonadati</taxon>
        <taxon>Planctomycetota</taxon>
        <taxon>Planctomycetia</taxon>
        <taxon>Pirellulales</taxon>
        <taxon>Pirellulaceae</taxon>
        <taxon>Neorhodopirellula</taxon>
    </lineage>
</organism>
<dbReference type="Pfam" id="PF07589">
    <property type="entry name" value="PEP-CTERM"/>
    <property type="match status" value="1"/>
</dbReference>
<dbReference type="EMBL" id="SJPM01000005">
    <property type="protein sequence ID" value="TWT96293.1"/>
    <property type="molecule type" value="Genomic_DNA"/>
</dbReference>
<evidence type="ECO:0000256" key="1">
    <source>
        <dbReference type="SAM" id="SignalP"/>
    </source>
</evidence>
<comment type="caution">
    <text evidence="3">The sequence shown here is derived from an EMBL/GenBank/DDBJ whole genome shotgun (WGS) entry which is preliminary data.</text>
</comment>
<protein>
    <submittedName>
        <fullName evidence="3">PEP-CTERM motif protein</fullName>
    </submittedName>
</protein>
<dbReference type="Proteomes" id="UP000316213">
    <property type="component" value="Unassembled WGS sequence"/>
</dbReference>
<name>A0A5C6ADH1_9BACT</name>